<evidence type="ECO:0000313" key="4">
    <source>
        <dbReference type="Proteomes" id="UP001198182"/>
    </source>
</evidence>
<dbReference type="AlphaFoldDB" id="A0AAE3E879"/>
<gene>
    <name evidence="3" type="ORF">LKD81_01575</name>
</gene>
<dbReference type="PROSITE" id="PS51257">
    <property type="entry name" value="PROKAR_LIPOPROTEIN"/>
    <property type="match status" value="1"/>
</dbReference>
<feature type="region of interest" description="Disordered" evidence="1">
    <location>
        <begin position="194"/>
        <end position="220"/>
    </location>
</feature>
<dbReference type="Proteomes" id="UP001198182">
    <property type="component" value="Unassembled WGS sequence"/>
</dbReference>
<keyword evidence="2" id="KW-0732">Signal</keyword>
<feature type="compositionally biased region" description="Acidic residues" evidence="1">
    <location>
        <begin position="199"/>
        <end position="220"/>
    </location>
</feature>
<evidence type="ECO:0000313" key="3">
    <source>
        <dbReference type="EMBL" id="MCC2229692.1"/>
    </source>
</evidence>
<evidence type="ECO:0008006" key="5">
    <source>
        <dbReference type="Google" id="ProtNLM"/>
    </source>
</evidence>
<organism evidence="3 4">
    <name type="scientific">Hominifimenecus microfluidus</name>
    <dbReference type="NCBI Taxonomy" id="2885348"/>
    <lineage>
        <taxon>Bacteria</taxon>
        <taxon>Bacillati</taxon>
        <taxon>Bacillota</taxon>
        <taxon>Clostridia</taxon>
        <taxon>Lachnospirales</taxon>
        <taxon>Lachnospiraceae</taxon>
        <taxon>Hominifimenecus</taxon>
    </lineage>
</organism>
<feature type="chain" id="PRO_5041977515" description="Peptidyl-prolyl cis-trans isomerase" evidence="2">
    <location>
        <begin position="23"/>
        <end position="408"/>
    </location>
</feature>
<protein>
    <recommendedName>
        <fullName evidence="5">Peptidyl-prolyl cis-trans isomerase</fullName>
    </recommendedName>
</protein>
<reference evidence="3" key="1">
    <citation type="submission" date="2021-10" db="EMBL/GenBank/DDBJ databases">
        <title>Anaerobic single-cell dispensing facilitates the cultivation of human gut bacteria.</title>
        <authorList>
            <person name="Afrizal A."/>
        </authorList>
    </citation>
    <scope>NUCLEOTIDE SEQUENCE</scope>
    <source>
        <strain evidence="3">CLA-AA-H215</strain>
    </source>
</reference>
<keyword evidence="4" id="KW-1185">Reference proteome</keyword>
<dbReference type="EMBL" id="JAJEQR010000003">
    <property type="protein sequence ID" value="MCC2229692.1"/>
    <property type="molecule type" value="Genomic_DNA"/>
</dbReference>
<comment type="caution">
    <text evidence="3">The sequence shown here is derived from an EMBL/GenBank/DDBJ whole genome shotgun (WGS) entry which is preliminary data.</text>
</comment>
<feature type="region of interest" description="Disordered" evidence="1">
    <location>
        <begin position="354"/>
        <end position="408"/>
    </location>
</feature>
<sequence length="408" mass="44591">MSKATKAMAVAMTAAMAAGSLAGCGGVSMDKYASTVVATYGDEDIYLDEANFFLRYQQWTQEAMYWDMITAYTGYTDLWTYPSGDGEKTMGDDLKERVMAQLLQTRILIDHASDYSVELTDEDRDLVAEAVNAVRTNFADEFFNYTNPSDEDLTTWFEQNALASKVWQAVKDAADVTVSDEECQEFTLEYVLVPFPSEDSSDTEETTAADAEDGDSTPALEGEDLANEVLSRLQAGEDFSDFADELGVSSTTNSYLKNATDNTTDLFLRGVTMATGDIEMFESPDNGWYVVKCVSDLDEEATEKQRQTAMDEKKDEAFNEVYTGWAEAAPEFKVEDCWNNLSLGGEKIYVAQTTTASEETSASDSDTETTAAEESAASDTEETAAEDTTAAEETTAETSAEESSSAQG</sequence>
<accession>A0AAE3E879</accession>
<feature type="signal peptide" evidence="2">
    <location>
        <begin position="1"/>
        <end position="22"/>
    </location>
</feature>
<feature type="compositionally biased region" description="Low complexity" evidence="1">
    <location>
        <begin position="354"/>
        <end position="378"/>
    </location>
</feature>
<feature type="compositionally biased region" description="Low complexity" evidence="1">
    <location>
        <begin position="386"/>
        <end position="408"/>
    </location>
</feature>
<dbReference type="RefSeq" id="WP_308452478.1">
    <property type="nucleotide sequence ID" value="NZ_JAJEQR010000003.1"/>
</dbReference>
<dbReference type="SUPFAM" id="SSF109998">
    <property type="entry name" value="Triger factor/SurA peptide-binding domain-like"/>
    <property type="match status" value="1"/>
</dbReference>
<name>A0AAE3E879_9FIRM</name>
<proteinExistence type="predicted"/>
<evidence type="ECO:0000256" key="2">
    <source>
        <dbReference type="SAM" id="SignalP"/>
    </source>
</evidence>
<dbReference type="InterPro" id="IPR027304">
    <property type="entry name" value="Trigger_fact/SurA_dom_sf"/>
</dbReference>
<evidence type="ECO:0000256" key="1">
    <source>
        <dbReference type="SAM" id="MobiDB-lite"/>
    </source>
</evidence>